<organism evidence="1 2">
    <name type="scientific">Streptococcus parauberis KRS-02083</name>
    <dbReference type="NCBI Taxonomy" id="1207545"/>
    <lineage>
        <taxon>Bacteria</taxon>
        <taxon>Bacillati</taxon>
        <taxon>Bacillota</taxon>
        <taxon>Bacilli</taxon>
        <taxon>Lactobacillales</taxon>
        <taxon>Streptococcaceae</taxon>
        <taxon>Streptococcus</taxon>
    </lineage>
</organism>
<gene>
    <name evidence="1" type="ORF">SPJ1_1150</name>
</gene>
<accession>A0ABP2SZ51</accession>
<proteinExistence type="predicted"/>
<dbReference type="Proteomes" id="UP000011769">
    <property type="component" value="Unassembled WGS sequence"/>
</dbReference>
<evidence type="ECO:0000313" key="1">
    <source>
        <dbReference type="EMBL" id="EMG25739.1"/>
    </source>
</evidence>
<comment type="caution">
    <text evidence="1">The sequence shown here is derived from an EMBL/GenBank/DDBJ whole genome shotgun (WGS) entry which is preliminary data.</text>
</comment>
<protein>
    <submittedName>
        <fullName evidence="1">Uncharacterized protein</fullName>
    </submittedName>
</protein>
<name>A0ABP2SZ51_9STRE</name>
<dbReference type="EMBL" id="ALYM01000003">
    <property type="protein sequence ID" value="EMG25739.1"/>
    <property type="molecule type" value="Genomic_DNA"/>
</dbReference>
<dbReference type="RefSeq" id="WP_003108340.1">
    <property type="nucleotide sequence ID" value="NZ_ALYM01000003.1"/>
</dbReference>
<reference evidence="1 2" key="1">
    <citation type="journal article" date="2013" name="PLoS ONE">
        <title>Comparative Genomic Characterization of Three Streptococcus parauberis Strains in Fish Pathogen, as Assessed by Wide-Genome Analyses.</title>
        <authorList>
            <person name="Nho S.W."/>
            <person name="Hikima J."/>
            <person name="Park S.B."/>
            <person name="Jang H.B."/>
            <person name="Cha I.S."/>
            <person name="Yasuike M."/>
            <person name="Nakamura Y."/>
            <person name="Fujiwara A."/>
            <person name="Sano M."/>
            <person name="Kanai K."/>
            <person name="Kondo H."/>
            <person name="Hirono I."/>
            <person name="Takeyama H."/>
            <person name="Aoki T."/>
            <person name="Jung T.S."/>
        </authorList>
    </citation>
    <scope>NUCLEOTIDE SEQUENCE [LARGE SCALE GENOMIC DNA]</scope>
    <source>
        <strain evidence="1 2">KRS-02083</strain>
    </source>
</reference>
<keyword evidence="2" id="KW-1185">Reference proteome</keyword>
<sequence>MNELLNEPQRLVDYYTELALKESNTYQEAIDVVRNNSEISVLGNELKNAIQNKIKKIAMNSKFN</sequence>
<evidence type="ECO:0000313" key="2">
    <source>
        <dbReference type="Proteomes" id="UP000011769"/>
    </source>
</evidence>